<sequence>MDGRGGDVHVLPVYARAGDRIEPLHDDIGFDALVFRVIGVGVQGIGHAPVVLGYRIAVVDGAECGDLVGAAVEFVFVRRARRGQRQLSVRAPDQNREVLVEACGVGDDIVHPGLQIRDQHVPGIGERPQHCLGDRSRDGIDGEVCRRGLPLTVECFLLQRNPLLVAVQCGRTDLGHLLAVTVDVHPGLSDGVSGDRRRRAVPGLQRIQAVQRIARIGARTPGRVADAEYLLQLLRVEAEHVAECDHRYPACPETFATSPCALPSAARYSIALECNLRP</sequence>
<gene>
    <name evidence="1" type="ORF">DFR76_109222</name>
</gene>
<proteinExistence type="predicted"/>
<organism evidence="1 2">
    <name type="scientific">Nocardia pseudobrasiliensis</name>
    <dbReference type="NCBI Taxonomy" id="45979"/>
    <lineage>
        <taxon>Bacteria</taxon>
        <taxon>Bacillati</taxon>
        <taxon>Actinomycetota</taxon>
        <taxon>Actinomycetes</taxon>
        <taxon>Mycobacteriales</taxon>
        <taxon>Nocardiaceae</taxon>
        <taxon>Nocardia</taxon>
    </lineage>
</organism>
<evidence type="ECO:0000313" key="2">
    <source>
        <dbReference type="Proteomes" id="UP000254869"/>
    </source>
</evidence>
<dbReference type="EMBL" id="QQBC01000009">
    <property type="protein sequence ID" value="RDI63882.1"/>
    <property type="molecule type" value="Genomic_DNA"/>
</dbReference>
<dbReference type="Proteomes" id="UP000254869">
    <property type="component" value="Unassembled WGS sequence"/>
</dbReference>
<keyword evidence="2" id="KW-1185">Reference proteome</keyword>
<accession>A0A370HZF3</accession>
<name>A0A370HZF3_9NOCA</name>
<comment type="caution">
    <text evidence="1">The sequence shown here is derived from an EMBL/GenBank/DDBJ whole genome shotgun (WGS) entry which is preliminary data.</text>
</comment>
<reference evidence="1 2" key="1">
    <citation type="submission" date="2018-07" db="EMBL/GenBank/DDBJ databases">
        <title>Genomic Encyclopedia of Type Strains, Phase IV (KMG-IV): sequencing the most valuable type-strain genomes for metagenomic binning, comparative biology and taxonomic classification.</title>
        <authorList>
            <person name="Goeker M."/>
        </authorList>
    </citation>
    <scope>NUCLEOTIDE SEQUENCE [LARGE SCALE GENOMIC DNA]</scope>
    <source>
        <strain evidence="1 2">DSM 44290</strain>
    </source>
</reference>
<protein>
    <submittedName>
        <fullName evidence="1">Uncharacterized protein</fullName>
    </submittedName>
</protein>
<dbReference type="AlphaFoldDB" id="A0A370HZF3"/>
<evidence type="ECO:0000313" key="1">
    <source>
        <dbReference type="EMBL" id="RDI63882.1"/>
    </source>
</evidence>